<gene>
    <name evidence="1" type="ORF">NQ317_008003</name>
</gene>
<evidence type="ECO:0000313" key="1">
    <source>
        <dbReference type="EMBL" id="KAJ8965947.1"/>
    </source>
</evidence>
<dbReference type="EMBL" id="JAPWTJ010002488">
    <property type="protein sequence ID" value="KAJ8965947.1"/>
    <property type="molecule type" value="Genomic_DNA"/>
</dbReference>
<organism evidence="1 2">
    <name type="scientific">Molorchus minor</name>
    <dbReference type="NCBI Taxonomy" id="1323400"/>
    <lineage>
        <taxon>Eukaryota</taxon>
        <taxon>Metazoa</taxon>
        <taxon>Ecdysozoa</taxon>
        <taxon>Arthropoda</taxon>
        <taxon>Hexapoda</taxon>
        <taxon>Insecta</taxon>
        <taxon>Pterygota</taxon>
        <taxon>Neoptera</taxon>
        <taxon>Endopterygota</taxon>
        <taxon>Coleoptera</taxon>
        <taxon>Polyphaga</taxon>
        <taxon>Cucujiformia</taxon>
        <taxon>Chrysomeloidea</taxon>
        <taxon>Cerambycidae</taxon>
        <taxon>Lamiinae</taxon>
        <taxon>Monochamini</taxon>
        <taxon>Molorchus</taxon>
    </lineage>
</organism>
<sequence length="95" mass="11099">MNLALHISHIYFQKSIQILSPESESYVWSRESTLLFEASRAILILTVNRIAHVIVWLLPKENDRRQKTRCFSGCVVLNKFKIKMLNKTVSDTMTF</sequence>
<name>A0ABQ9IVP4_9CUCU</name>
<reference evidence="1" key="1">
    <citation type="journal article" date="2023" name="Insect Mol. Biol.">
        <title>Genome sequencing provides insights into the evolution of gene families encoding plant cell wall-degrading enzymes in longhorned beetles.</title>
        <authorList>
            <person name="Shin N.R."/>
            <person name="Okamura Y."/>
            <person name="Kirsch R."/>
            <person name="Pauchet Y."/>
        </authorList>
    </citation>
    <scope>NUCLEOTIDE SEQUENCE</scope>
    <source>
        <strain evidence="1">MMC_N1</strain>
    </source>
</reference>
<keyword evidence="2" id="KW-1185">Reference proteome</keyword>
<dbReference type="Proteomes" id="UP001162164">
    <property type="component" value="Unassembled WGS sequence"/>
</dbReference>
<evidence type="ECO:0000313" key="2">
    <source>
        <dbReference type="Proteomes" id="UP001162164"/>
    </source>
</evidence>
<proteinExistence type="predicted"/>
<protein>
    <submittedName>
        <fullName evidence="1">Uncharacterized protein</fullName>
    </submittedName>
</protein>
<accession>A0ABQ9IVP4</accession>
<comment type="caution">
    <text evidence="1">The sequence shown here is derived from an EMBL/GenBank/DDBJ whole genome shotgun (WGS) entry which is preliminary data.</text>
</comment>